<name>A0A1N6JI44_9FLAO</name>
<organism evidence="1 2">
    <name type="scientific">Epilithonimonas zeae</name>
    <dbReference type="NCBI Taxonomy" id="1416779"/>
    <lineage>
        <taxon>Bacteria</taxon>
        <taxon>Pseudomonadati</taxon>
        <taxon>Bacteroidota</taxon>
        <taxon>Flavobacteriia</taxon>
        <taxon>Flavobacteriales</taxon>
        <taxon>Weeksellaceae</taxon>
        <taxon>Chryseobacterium group</taxon>
        <taxon>Epilithonimonas</taxon>
    </lineage>
</organism>
<accession>A0A1N6JI44</accession>
<evidence type="ECO:0000313" key="1">
    <source>
        <dbReference type="EMBL" id="SIO44042.1"/>
    </source>
</evidence>
<dbReference type="Proteomes" id="UP000185207">
    <property type="component" value="Unassembled WGS sequence"/>
</dbReference>
<proteinExistence type="predicted"/>
<sequence>MVKFKDIEYKHLADKIRDNIFDVSNDYKTSIFLCGADINDSKSTRYKVAQLFEDWWSKYYYRIYYPEDIFDELLYSSESKDLLSLEGLLAKSVDVIIMIPESPGSFAELGAFANDENLRKKMICILDIKYKKNRSFINQGPVKLVKNVNPSNVLFLDLKNIDQNKKQIQSVIKQLIKTNFINKKEISLLQADSFILPILYLLEPVNRLTISKILKFAMNEDEENAYQATYSGLTTLIKKNYAELTLTGYKLTQSGKKEFLKFKNPYPRVKNSAGGKILDNLRLDLLNLIYRNKRLKM</sequence>
<protein>
    <submittedName>
        <fullName evidence="1">Uncharacterized protein</fullName>
    </submittedName>
</protein>
<dbReference type="STRING" id="1416779.SAMN05444409_3440"/>
<evidence type="ECO:0000313" key="2">
    <source>
        <dbReference type="Proteomes" id="UP000185207"/>
    </source>
</evidence>
<dbReference type="NCBIfam" id="NF038232">
    <property type="entry name" value="STM3845_fam"/>
    <property type="match status" value="1"/>
</dbReference>
<dbReference type="InterPro" id="IPR049725">
    <property type="entry name" value="STM3845-like"/>
</dbReference>
<dbReference type="OrthoDB" id="230260at2"/>
<dbReference type="RefSeq" id="WP_139297401.1">
    <property type="nucleotide sequence ID" value="NZ_FSRK01000003.1"/>
</dbReference>
<dbReference type="AlphaFoldDB" id="A0A1N6JI44"/>
<reference evidence="2" key="1">
    <citation type="submission" date="2016-11" db="EMBL/GenBank/DDBJ databases">
        <authorList>
            <person name="Varghese N."/>
            <person name="Submissions S."/>
        </authorList>
    </citation>
    <scope>NUCLEOTIDE SEQUENCE [LARGE SCALE GENOMIC DNA]</scope>
    <source>
        <strain evidence="2">DSM 27623</strain>
    </source>
</reference>
<dbReference type="EMBL" id="FSRK01000003">
    <property type="protein sequence ID" value="SIO44042.1"/>
    <property type="molecule type" value="Genomic_DNA"/>
</dbReference>
<keyword evidence="2" id="KW-1185">Reference proteome</keyword>
<gene>
    <name evidence="1" type="ORF">SAMN05444409_3440</name>
</gene>